<evidence type="ECO:0000256" key="2">
    <source>
        <dbReference type="ARBA" id="ARBA00023002"/>
    </source>
</evidence>
<gene>
    <name evidence="4" type="ORF">BBD42_18530</name>
</gene>
<keyword evidence="2" id="KW-0560">Oxidoreductase</keyword>
<comment type="similarity">
    <text evidence="1">Belongs to the NAD(P)H dehydrogenase (quinone) family.</text>
</comment>
<organism evidence="4">
    <name type="scientific">Paenibacillus sp. BIHB 4019</name>
    <dbReference type="NCBI Taxonomy" id="1870819"/>
    <lineage>
        <taxon>Bacteria</taxon>
        <taxon>Bacillati</taxon>
        <taxon>Bacillota</taxon>
        <taxon>Bacilli</taxon>
        <taxon>Bacillales</taxon>
        <taxon>Paenibacillaceae</taxon>
        <taxon>Paenibacillus</taxon>
    </lineage>
</organism>
<dbReference type="InterPro" id="IPR003680">
    <property type="entry name" value="Flavodoxin_fold"/>
</dbReference>
<dbReference type="RefSeq" id="WP_099519398.1">
    <property type="nucleotide sequence ID" value="NZ_CP016808.1"/>
</dbReference>
<dbReference type="PANTHER" id="PTHR10204:SF34">
    <property type="entry name" value="NAD(P)H DEHYDROGENASE [QUINONE] 1 ISOFORM 1"/>
    <property type="match status" value="1"/>
</dbReference>
<feature type="domain" description="Flavodoxin-like fold" evidence="3">
    <location>
        <begin position="2"/>
        <end position="180"/>
    </location>
</feature>
<proteinExistence type="inferred from homology"/>
<dbReference type="SUPFAM" id="SSF52218">
    <property type="entry name" value="Flavoproteins"/>
    <property type="match status" value="1"/>
</dbReference>
<protein>
    <submittedName>
        <fullName evidence="4">NADPH:quinone reductase</fullName>
    </submittedName>
</protein>
<dbReference type="InterPro" id="IPR029039">
    <property type="entry name" value="Flavoprotein-like_sf"/>
</dbReference>
<sequence>MKNILIIQCNPAEESYSEALAAAYAEGAAGAEVRTLHLSQLEFNPVLVGGYNNKAPLEQDLQNAQAHIKWADHLVFVYPTWWGGPPALLKGFIDRVFLPDFAYKYVKGKDLPKQLLKGKTARIIVTMDSPGWYYRFFQGMAGHKMMKINILQFCGVKSVRFTSLYEVRKSSLAKRQGWLAKVKQLGEKLA</sequence>
<evidence type="ECO:0000259" key="3">
    <source>
        <dbReference type="Pfam" id="PF02525"/>
    </source>
</evidence>
<dbReference type="InterPro" id="IPR051545">
    <property type="entry name" value="NAD(P)H_dehydrogenase_qn"/>
</dbReference>
<reference evidence="4" key="1">
    <citation type="submission" date="2016-08" db="EMBL/GenBank/DDBJ databases">
        <title>Complete Genome Seqeunce of Paenibacillus sp. BIHB 4019 from tea rhizoplane.</title>
        <authorList>
            <person name="Thakur R."/>
            <person name="Swarnkar M.K."/>
            <person name="Gulati A."/>
        </authorList>
    </citation>
    <scope>NUCLEOTIDE SEQUENCE [LARGE SCALE GENOMIC DNA]</scope>
    <source>
        <strain evidence="4">BIHB4019</strain>
    </source>
</reference>
<dbReference type="AlphaFoldDB" id="A0A1B2DKL2"/>
<dbReference type="EMBL" id="CP016808">
    <property type="protein sequence ID" value="ANY68249.1"/>
    <property type="molecule type" value="Genomic_DNA"/>
</dbReference>
<dbReference type="Gene3D" id="3.40.50.360">
    <property type="match status" value="1"/>
</dbReference>
<name>A0A1B2DKL2_9BACL</name>
<dbReference type="GO" id="GO:0003955">
    <property type="term" value="F:NAD(P)H dehydrogenase (quinone) activity"/>
    <property type="evidence" value="ECO:0007669"/>
    <property type="project" value="TreeGrafter"/>
</dbReference>
<evidence type="ECO:0000256" key="1">
    <source>
        <dbReference type="ARBA" id="ARBA00006252"/>
    </source>
</evidence>
<evidence type="ECO:0000313" key="4">
    <source>
        <dbReference type="EMBL" id="ANY68249.1"/>
    </source>
</evidence>
<accession>A0A1B2DKL2</accession>
<dbReference type="GO" id="GO:0005829">
    <property type="term" value="C:cytosol"/>
    <property type="evidence" value="ECO:0007669"/>
    <property type="project" value="TreeGrafter"/>
</dbReference>
<dbReference type="PANTHER" id="PTHR10204">
    <property type="entry name" value="NAD P H OXIDOREDUCTASE-RELATED"/>
    <property type="match status" value="1"/>
</dbReference>
<dbReference type="Pfam" id="PF02525">
    <property type="entry name" value="Flavodoxin_2"/>
    <property type="match status" value="1"/>
</dbReference>